<keyword evidence="2" id="KW-0012">Acyltransferase</keyword>
<dbReference type="Gene3D" id="3.40.630.30">
    <property type="match status" value="1"/>
</dbReference>
<gene>
    <name evidence="4" type="ORF">EPA93_37500</name>
</gene>
<evidence type="ECO:0000313" key="5">
    <source>
        <dbReference type="Proteomes" id="UP000290365"/>
    </source>
</evidence>
<dbReference type="EMBL" id="CP035758">
    <property type="protein sequence ID" value="QBD81368.1"/>
    <property type="molecule type" value="Genomic_DNA"/>
</dbReference>
<proteinExistence type="predicted"/>
<dbReference type="PROSITE" id="PS51186">
    <property type="entry name" value="GNAT"/>
    <property type="match status" value="2"/>
</dbReference>
<dbReference type="AlphaFoldDB" id="A0A4P6JZN2"/>
<feature type="domain" description="N-acetyltransferase" evidence="3">
    <location>
        <begin position="13"/>
        <end position="152"/>
    </location>
</feature>
<dbReference type="RefSeq" id="WP_129892429.1">
    <property type="nucleotide sequence ID" value="NZ_CP035758.1"/>
</dbReference>
<dbReference type="InterPro" id="IPR050680">
    <property type="entry name" value="YpeA/RimI_acetyltransf"/>
</dbReference>
<dbReference type="PANTHER" id="PTHR43420:SF12">
    <property type="entry name" value="N-ACETYLTRANSFERASE DOMAIN-CONTAINING PROTEIN"/>
    <property type="match status" value="1"/>
</dbReference>
<dbReference type="Proteomes" id="UP000290365">
    <property type="component" value="Chromosome"/>
</dbReference>
<dbReference type="KEGG" id="kbs:EPA93_37500"/>
<dbReference type="PANTHER" id="PTHR43420">
    <property type="entry name" value="ACETYLTRANSFERASE"/>
    <property type="match status" value="1"/>
</dbReference>
<dbReference type="OrthoDB" id="159497at2"/>
<dbReference type="InterPro" id="IPR016181">
    <property type="entry name" value="Acyl_CoA_acyltransferase"/>
</dbReference>
<reference evidence="4 5" key="1">
    <citation type="submission" date="2019-01" db="EMBL/GenBank/DDBJ databases">
        <title>Ktedonosporobacter rubrisoli SCAWS-G2.</title>
        <authorList>
            <person name="Huang Y."/>
            <person name="Yan B."/>
        </authorList>
    </citation>
    <scope>NUCLEOTIDE SEQUENCE [LARGE SCALE GENOMIC DNA]</scope>
    <source>
        <strain evidence="4 5">SCAWS-G2</strain>
    </source>
</reference>
<dbReference type="Pfam" id="PF00583">
    <property type="entry name" value="Acetyltransf_1"/>
    <property type="match status" value="2"/>
</dbReference>
<dbReference type="CDD" id="cd04301">
    <property type="entry name" value="NAT_SF"/>
    <property type="match status" value="2"/>
</dbReference>
<accession>A0A4P6JZN2</accession>
<protein>
    <submittedName>
        <fullName evidence="4">GNAT family N-acetyltransferase</fullName>
    </submittedName>
</protein>
<feature type="domain" description="N-acetyltransferase" evidence="3">
    <location>
        <begin position="155"/>
        <end position="298"/>
    </location>
</feature>
<name>A0A4P6JZN2_KTERU</name>
<evidence type="ECO:0000256" key="1">
    <source>
        <dbReference type="ARBA" id="ARBA00022679"/>
    </source>
</evidence>
<keyword evidence="1 4" id="KW-0808">Transferase</keyword>
<evidence type="ECO:0000259" key="3">
    <source>
        <dbReference type="PROSITE" id="PS51186"/>
    </source>
</evidence>
<evidence type="ECO:0000256" key="2">
    <source>
        <dbReference type="ARBA" id="ARBA00023315"/>
    </source>
</evidence>
<dbReference type="GO" id="GO:0016747">
    <property type="term" value="F:acyltransferase activity, transferring groups other than amino-acyl groups"/>
    <property type="evidence" value="ECO:0007669"/>
    <property type="project" value="InterPro"/>
</dbReference>
<keyword evidence="5" id="KW-1185">Reference proteome</keyword>
<sequence length="298" mass="34117">MPQNDGHTLVARTTLSASELTAIQQLAELCKRYENLRMRWSWDELRQQVNAANNDFLYYADDKLVGYVHLYDDFSGEYELAGMVHPDYRRRGIFQALLRKAREEHADAKRFILVCEEGSGSGQAMLAQLGATLSFAEHEMQLEHFRESSTFDDRLTFKPAEFDDLDVIATILSRSFGQDETIFRKRLEQRFKNPHQRYYIATFGEESVGCEEPVGCLRLDDADGEFGIYSVGVVPDYRGRGYGRQMMEEIIRTVRASSQKTIMLDVDTTNTPAISLYTSCGFRTRATHGYYEISAQKG</sequence>
<dbReference type="SUPFAM" id="SSF55729">
    <property type="entry name" value="Acyl-CoA N-acyltransferases (Nat)"/>
    <property type="match status" value="2"/>
</dbReference>
<evidence type="ECO:0000313" key="4">
    <source>
        <dbReference type="EMBL" id="QBD81368.1"/>
    </source>
</evidence>
<organism evidence="4 5">
    <name type="scientific">Ktedonosporobacter rubrisoli</name>
    <dbReference type="NCBI Taxonomy" id="2509675"/>
    <lineage>
        <taxon>Bacteria</taxon>
        <taxon>Bacillati</taxon>
        <taxon>Chloroflexota</taxon>
        <taxon>Ktedonobacteria</taxon>
        <taxon>Ktedonobacterales</taxon>
        <taxon>Ktedonosporobacteraceae</taxon>
        <taxon>Ktedonosporobacter</taxon>
    </lineage>
</organism>
<dbReference type="InterPro" id="IPR000182">
    <property type="entry name" value="GNAT_dom"/>
</dbReference>